<sequence length="288" mass="30899">MNWLLETLSLPAGLLISFCVTYAIREKLLRMITAAGFVRPNYRGEAIPLGAGIIFFVSALITVTLLIVFWPQNLRSLALVFLFSIGGATCLGLIDDFWGTRDATGLLGHFKALLSGRLTTGAVKAIGGGLIAIIVAVQLYPGNWLRIIDSSLIIALSINLVNLFDLRPGRAGKIFILACIVIMPPALGRPEAVMAAIILGSVLAYLGADLKARAMMGDAGSNTLGMVVGVTAAAVLDGYFRILYLAVLVLIHIITERYSLTSIISGNVFLNYLDMLGREKDSGNRCRN</sequence>
<keyword evidence="3 7" id="KW-0812">Transmembrane</keyword>
<feature type="transmembrane region" description="Helical" evidence="7">
    <location>
        <begin position="224"/>
        <end position="254"/>
    </location>
</feature>
<dbReference type="RefSeq" id="WP_131820696.1">
    <property type="nucleotide sequence ID" value="NZ_FOOX01000001.1"/>
</dbReference>
<feature type="transmembrane region" description="Helical" evidence="7">
    <location>
        <begin position="118"/>
        <end position="138"/>
    </location>
</feature>
<keyword evidence="5 7" id="KW-0472">Membrane</keyword>
<comment type="cofactor">
    <cofactor evidence="6">
        <name>Mg(2+)</name>
        <dbReference type="ChEBI" id="CHEBI:18420"/>
    </cofactor>
</comment>
<gene>
    <name evidence="8" type="ORF">SAMN05660649_00101</name>
</gene>
<evidence type="ECO:0000256" key="6">
    <source>
        <dbReference type="PIRSR" id="PIRSR600715-1"/>
    </source>
</evidence>
<keyword evidence="2 8" id="KW-0808">Transferase</keyword>
<evidence type="ECO:0000256" key="7">
    <source>
        <dbReference type="SAM" id="Phobius"/>
    </source>
</evidence>
<keyword evidence="6" id="KW-0460">Magnesium</keyword>
<dbReference type="Pfam" id="PF00953">
    <property type="entry name" value="Glycos_transf_4"/>
    <property type="match status" value="1"/>
</dbReference>
<feature type="transmembrane region" description="Helical" evidence="7">
    <location>
        <begin position="193"/>
        <end position="212"/>
    </location>
</feature>
<feature type="transmembrane region" description="Helical" evidence="7">
    <location>
        <begin position="6"/>
        <end position="25"/>
    </location>
</feature>
<evidence type="ECO:0000256" key="3">
    <source>
        <dbReference type="ARBA" id="ARBA00022692"/>
    </source>
</evidence>
<evidence type="ECO:0000256" key="4">
    <source>
        <dbReference type="ARBA" id="ARBA00022989"/>
    </source>
</evidence>
<evidence type="ECO:0000256" key="2">
    <source>
        <dbReference type="ARBA" id="ARBA00022679"/>
    </source>
</evidence>
<evidence type="ECO:0000256" key="5">
    <source>
        <dbReference type="ARBA" id="ARBA00023136"/>
    </source>
</evidence>
<organism evidence="8 9">
    <name type="scientific">Desulfotruncus arcticus DSM 17038</name>
    <dbReference type="NCBI Taxonomy" id="1121424"/>
    <lineage>
        <taxon>Bacteria</taxon>
        <taxon>Bacillati</taxon>
        <taxon>Bacillota</taxon>
        <taxon>Clostridia</taxon>
        <taxon>Eubacteriales</taxon>
        <taxon>Desulfallaceae</taxon>
        <taxon>Desulfotruncus</taxon>
    </lineage>
</organism>
<dbReference type="GO" id="GO:0016020">
    <property type="term" value="C:membrane"/>
    <property type="evidence" value="ECO:0007669"/>
    <property type="project" value="UniProtKB-SubCell"/>
</dbReference>
<keyword evidence="4 7" id="KW-1133">Transmembrane helix</keyword>
<keyword evidence="6" id="KW-0479">Metal-binding</keyword>
<feature type="transmembrane region" description="Helical" evidence="7">
    <location>
        <begin position="46"/>
        <end position="70"/>
    </location>
</feature>
<feature type="binding site" evidence="6">
    <location>
        <position position="162"/>
    </location>
    <ligand>
        <name>Mg(2+)</name>
        <dbReference type="ChEBI" id="CHEBI:18420"/>
    </ligand>
</feature>
<proteinExistence type="predicted"/>
<dbReference type="EMBL" id="FOOX01000001">
    <property type="protein sequence ID" value="SFF93947.1"/>
    <property type="molecule type" value="Genomic_DNA"/>
</dbReference>
<dbReference type="GO" id="GO:0046872">
    <property type="term" value="F:metal ion binding"/>
    <property type="evidence" value="ECO:0007669"/>
    <property type="project" value="UniProtKB-KW"/>
</dbReference>
<evidence type="ECO:0000313" key="8">
    <source>
        <dbReference type="EMBL" id="SFF93947.1"/>
    </source>
</evidence>
<dbReference type="Proteomes" id="UP000199337">
    <property type="component" value="Unassembled WGS sequence"/>
</dbReference>
<reference evidence="9" key="1">
    <citation type="submission" date="2016-10" db="EMBL/GenBank/DDBJ databases">
        <authorList>
            <person name="Varghese N."/>
            <person name="Submissions S."/>
        </authorList>
    </citation>
    <scope>NUCLEOTIDE SEQUENCE [LARGE SCALE GENOMIC DNA]</scope>
    <source>
        <strain evidence="9">DSM 17038</strain>
    </source>
</reference>
<feature type="binding site" evidence="6">
    <location>
        <position position="218"/>
    </location>
    <ligand>
        <name>Mg(2+)</name>
        <dbReference type="ChEBI" id="CHEBI:18420"/>
    </ligand>
</feature>
<name>A0A1I2MWU8_9FIRM</name>
<dbReference type="STRING" id="341036.SAMN05660649_00101"/>
<evidence type="ECO:0000256" key="1">
    <source>
        <dbReference type="ARBA" id="ARBA00004141"/>
    </source>
</evidence>
<dbReference type="AlphaFoldDB" id="A0A1I2MWU8"/>
<comment type="subcellular location">
    <subcellularLocation>
        <location evidence="1">Membrane</location>
        <topology evidence="1">Multi-pass membrane protein</topology>
    </subcellularLocation>
</comment>
<feature type="transmembrane region" description="Helical" evidence="7">
    <location>
        <begin position="76"/>
        <end position="98"/>
    </location>
</feature>
<dbReference type="InterPro" id="IPR000715">
    <property type="entry name" value="Glycosyl_transferase_4"/>
</dbReference>
<dbReference type="OrthoDB" id="2679245at2"/>
<protein>
    <submittedName>
        <fullName evidence="8">UDP-N-acetylmuramyl pentapeptide phosphotransferase/UDP-N-acetylglucosamine-1-phosphate transferase</fullName>
    </submittedName>
</protein>
<evidence type="ECO:0000313" key="9">
    <source>
        <dbReference type="Proteomes" id="UP000199337"/>
    </source>
</evidence>
<dbReference type="GO" id="GO:0016780">
    <property type="term" value="F:phosphotransferase activity, for other substituted phosphate groups"/>
    <property type="evidence" value="ECO:0007669"/>
    <property type="project" value="InterPro"/>
</dbReference>
<accession>A0A1I2MWU8</accession>
<keyword evidence="9" id="KW-1185">Reference proteome</keyword>